<gene>
    <name evidence="3" type="ORF">GCM10017559_69580</name>
</gene>
<feature type="transmembrane region" description="Helical" evidence="2">
    <location>
        <begin position="220"/>
        <end position="242"/>
    </location>
</feature>
<sequence length="448" mass="47315">MGAAPNIGAPPIPARTTAATAATRMFSRTLTGPTIRRRNPVPHLPYGTGAGRRGREDLPNGTWPLTGPRRDAGRMTTITAPVRRVHRPPWQGYAAALWSLGYGALGVSWALGAPGFPWGASDPDLDRELSVLAGASPVPGGWWVAAFCALGVVVSLALTLTGGRGAAGRVPLFLVWPMVVLLVLVIPDSRLMMGVAYTPLLLVAPLFDLSLGGTTLADAWPWPVLNQLLCVAGGLLLAAAALNFRRRRLGACADCGRTGHDGWTSPAAAARWGRTAVAVAVAVPLVYCATRWSWALGIPLGVRREFLEEGARETPGIWLAGAYLATFGALGGVLTLGLVQRWGEVFPRWIPGLRGRRVPVLLAVVPAGFVSIVVTVAGLTYIRWTVAGRFELAEWGAWLPETFWPVWGAALAAAALAYHLRRRPGCPHCGHGPAVTGTPSSIEVLPVG</sequence>
<feature type="transmembrane region" description="Helical" evidence="2">
    <location>
        <begin position="402"/>
        <end position="420"/>
    </location>
</feature>
<dbReference type="Proteomes" id="UP001499930">
    <property type="component" value="Unassembled WGS sequence"/>
</dbReference>
<comment type="caution">
    <text evidence="3">The sequence shown here is derived from an EMBL/GenBank/DDBJ whole genome shotgun (WGS) entry which is preliminary data.</text>
</comment>
<accession>A0ABP6L9Q4</accession>
<evidence type="ECO:0000256" key="2">
    <source>
        <dbReference type="SAM" id="Phobius"/>
    </source>
</evidence>
<feature type="transmembrane region" description="Helical" evidence="2">
    <location>
        <begin position="93"/>
        <end position="120"/>
    </location>
</feature>
<keyword evidence="2" id="KW-0472">Membrane</keyword>
<evidence type="ECO:0000313" key="3">
    <source>
        <dbReference type="EMBL" id="GAA3032397.1"/>
    </source>
</evidence>
<organism evidence="3 4">
    <name type="scientific">Streptosporangium longisporum</name>
    <dbReference type="NCBI Taxonomy" id="46187"/>
    <lineage>
        <taxon>Bacteria</taxon>
        <taxon>Bacillati</taxon>
        <taxon>Actinomycetota</taxon>
        <taxon>Actinomycetes</taxon>
        <taxon>Streptosporangiales</taxon>
        <taxon>Streptosporangiaceae</taxon>
        <taxon>Streptosporangium</taxon>
    </lineage>
</organism>
<feature type="transmembrane region" description="Helical" evidence="2">
    <location>
        <begin position="140"/>
        <end position="160"/>
    </location>
</feature>
<keyword evidence="4" id="KW-1185">Reference proteome</keyword>
<dbReference type="EMBL" id="BAAAWD010000019">
    <property type="protein sequence ID" value="GAA3032397.1"/>
    <property type="molecule type" value="Genomic_DNA"/>
</dbReference>
<protein>
    <recommendedName>
        <fullName evidence="5">NYN domain-containing protein</fullName>
    </recommendedName>
</protein>
<feature type="transmembrane region" description="Helical" evidence="2">
    <location>
        <begin position="360"/>
        <end position="382"/>
    </location>
</feature>
<evidence type="ECO:0000256" key="1">
    <source>
        <dbReference type="SAM" id="MobiDB-lite"/>
    </source>
</evidence>
<feature type="transmembrane region" description="Helical" evidence="2">
    <location>
        <begin position="276"/>
        <end position="297"/>
    </location>
</feature>
<evidence type="ECO:0008006" key="5">
    <source>
        <dbReference type="Google" id="ProtNLM"/>
    </source>
</evidence>
<evidence type="ECO:0000313" key="4">
    <source>
        <dbReference type="Proteomes" id="UP001499930"/>
    </source>
</evidence>
<feature type="transmembrane region" description="Helical" evidence="2">
    <location>
        <begin position="317"/>
        <end position="339"/>
    </location>
</feature>
<feature type="transmembrane region" description="Helical" evidence="2">
    <location>
        <begin position="172"/>
        <end position="200"/>
    </location>
</feature>
<proteinExistence type="predicted"/>
<feature type="region of interest" description="Disordered" evidence="1">
    <location>
        <begin position="33"/>
        <end position="72"/>
    </location>
</feature>
<name>A0ABP6L9Q4_9ACTN</name>
<keyword evidence="2" id="KW-0812">Transmembrane</keyword>
<keyword evidence="2" id="KW-1133">Transmembrane helix</keyword>
<reference evidence="4" key="1">
    <citation type="journal article" date="2019" name="Int. J. Syst. Evol. Microbiol.">
        <title>The Global Catalogue of Microorganisms (GCM) 10K type strain sequencing project: providing services to taxonomists for standard genome sequencing and annotation.</title>
        <authorList>
            <consortium name="The Broad Institute Genomics Platform"/>
            <consortium name="The Broad Institute Genome Sequencing Center for Infectious Disease"/>
            <person name="Wu L."/>
            <person name="Ma J."/>
        </authorList>
    </citation>
    <scope>NUCLEOTIDE SEQUENCE [LARGE SCALE GENOMIC DNA]</scope>
    <source>
        <strain evidence="4">JCM 3106</strain>
    </source>
</reference>